<evidence type="ECO:0000313" key="1">
    <source>
        <dbReference type="EMBL" id="KLU92842.1"/>
    </source>
</evidence>
<sequence length="218" mass="24143">MYPYTCASYEVRGISVRVSCRDQGETPASTSFTSPTKKKSTADVSSILDVVGRPGSPSVREAPITVPAFWCAVRLPTSKAVRRLGAGSFLFCRRRRNVHPTPRMMCRALVQPPPLHHRLTRPRHHHHPLDLTCRAFSFPASPPLPPPFLQRHHTFPAAGLGAGFPPSFHWRASRLERLSSSLPGPTRHHRLFCRGECFAGVARVLAGVGHNRQGIHAM</sequence>
<dbReference type="VEuPathDB" id="FungiDB:MAPG_11804"/>
<accession>A0A0C4EG81</accession>
<dbReference type="EMBL" id="ADBL01002923">
    <property type="status" value="NOT_ANNOTATED_CDS"/>
    <property type="molecule type" value="Genomic_DNA"/>
</dbReference>
<dbReference type="EnsemblFungi" id="MAPG_11804T0">
    <property type="protein sequence ID" value="MAPG_11804T0"/>
    <property type="gene ID" value="MAPG_11804"/>
</dbReference>
<keyword evidence="3" id="KW-1185">Reference proteome</keyword>
<proteinExistence type="predicted"/>
<dbReference type="AlphaFoldDB" id="A0A0C4EG81"/>
<reference evidence="1" key="1">
    <citation type="submission" date="2010-05" db="EMBL/GenBank/DDBJ databases">
        <title>The Genome Sequence of Magnaporthe poae strain ATCC 64411.</title>
        <authorList>
            <consortium name="The Broad Institute Genome Sequencing Platform"/>
            <consortium name="Broad Institute Genome Sequencing Center for Infectious Disease"/>
            <person name="Ma L.-J."/>
            <person name="Dead R."/>
            <person name="Young S."/>
            <person name="Zeng Q."/>
            <person name="Koehrsen M."/>
            <person name="Alvarado L."/>
            <person name="Berlin A."/>
            <person name="Chapman S.B."/>
            <person name="Chen Z."/>
            <person name="Freedman E."/>
            <person name="Gellesch M."/>
            <person name="Goldberg J."/>
            <person name="Griggs A."/>
            <person name="Gujja S."/>
            <person name="Heilman E.R."/>
            <person name="Heiman D."/>
            <person name="Hepburn T."/>
            <person name="Howarth C."/>
            <person name="Jen D."/>
            <person name="Larson L."/>
            <person name="Mehta T."/>
            <person name="Neiman D."/>
            <person name="Pearson M."/>
            <person name="Roberts A."/>
            <person name="Saif S."/>
            <person name="Shea T."/>
            <person name="Shenoy N."/>
            <person name="Sisk P."/>
            <person name="Stolte C."/>
            <person name="Sykes S."/>
            <person name="Walk T."/>
            <person name="White J."/>
            <person name="Yandava C."/>
            <person name="Haas B."/>
            <person name="Nusbaum C."/>
            <person name="Birren B."/>
        </authorList>
    </citation>
    <scope>NUCLEOTIDE SEQUENCE</scope>
    <source>
        <strain evidence="1">ATCC 64411</strain>
    </source>
</reference>
<gene>
    <name evidence="1" type="ORF">MAPG_11804</name>
</gene>
<reference evidence="3" key="2">
    <citation type="submission" date="2010-05" db="EMBL/GenBank/DDBJ databases">
        <title>The genome sequence of Magnaporthe poae strain ATCC 64411.</title>
        <authorList>
            <person name="Ma L.-J."/>
            <person name="Dead R."/>
            <person name="Young S."/>
            <person name="Zeng Q."/>
            <person name="Koehrsen M."/>
            <person name="Alvarado L."/>
            <person name="Berlin A."/>
            <person name="Chapman S.B."/>
            <person name="Chen Z."/>
            <person name="Freedman E."/>
            <person name="Gellesch M."/>
            <person name="Goldberg J."/>
            <person name="Griggs A."/>
            <person name="Gujja S."/>
            <person name="Heilman E.R."/>
            <person name="Heiman D."/>
            <person name="Hepburn T."/>
            <person name="Howarth C."/>
            <person name="Jen D."/>
            <person name="Larson L."/>
            <person name="Mehta T."/>
            <person name="Neiman D."/>
            <person name="Pearson M."/>
            <person name="Roberts A."/>
            <person name="Saif S."/>
            <person name="Shea T."/>
            <person name="Shenoy N."/>
            <person name="Sisk P."/>
            <person name="Stolte C."/>
            <person name="Sykes S."/>
            <person name="Walk T."/>
            <person name="White J."/>
            <person name="Yandava C."/>
            <person name="Haas B."/>
            <person name="Nusbaum C."/>
            <person name="Birren B."/>
        </authorList>
    </citation>
    <scope>NUCLEOTIDE SEQUENCE [LARGE SCALE GENOMIC DNA]</scope>
    <source>
        <strain evidence="3">ATCC 64411 / 73-15</strain>
    </source>
</reference>
<dbReference type="EMBL" id="GL876999">
    <property type="protein sequence ID" value="KLU92842.1"/>
    <property type="molecule type" value="Genomic_DNA"/>
</dbReference>
<reference evidence="2" key="4">
    <citation type="journal article" date="2015" name="G3 (Bethesda)">
        <title>Genome sequences of three phytopathogenic species of the Magnaporthaceae family of fungi.</title>
        <authorList>
            <person name="Okagaki L.H."/>
            <person name="Nunes C.C."/>
            <person name="Sailsbery J."/>
            <person name="Clay B."/>
            <person name="Brown D."/>
            <person name="John T."/>
            <person name="Oh Y."/>
            <person name="Young N."/>
            <person name="Fitzgerald M."/>
            <person name="Haas B.J."/>
            <person name="Zeng Q."/>
            <person name="Young S."/>
            <person name="Adiconis X."/>
            <person name="Fan L."/>
            <person name="Levin J.Z."/>
            <person name="Mitchell T.K."/>
            <person name="Okubara P.A."/>
            <person name="Farman M.L."/>
            <person name="Kohn L.M."/>
            <person name="Birren B."/>
            <person name="Ma L.-J."/>
            <person name="Dean R.A."/>
        </authorList>
    </citation>
    <scope>NUCLEOTIDE SEQUENCE</scope>
    <source>
        <strain evidence="2">ATCC 64411 / 73-15</strain>
    </source>
</reference>
<name>A0A0C4EG81_MAGP6</name>
<evidence type="ECO:0000313" key="3">
    <source>
        <dbReference type="Proteomes" id="UP000011715"/>
    </source>
</evidence>
<organism evidence="2 3">
    <name type="scientific">Magnaporthiopsis poae (strain ATCC 64411 / 73-15)</name>
    <name type="common">Kentucky bluegrass fungus</name>
    <name type="synonym">Magnaporthe poae</name>
    <dbReference type="NCBI Taxonomy" id="644358"/>
    <lineage>
        <taxon>Eukaryota</taxon>
        <taxon>Fungi</taxon>
        <taxon>Dikarya</taxon>
        <taxon>Ascomycota</taxon>
        <taxon>Pezizomycotina</taxon>
        <taxon>Sordariomycetes</taxon>
        <taxon>Sordariomycetidae</taxon>
        <taxon>Magnaporthales</taxon>
        <taxon>Magnaporthaceae</taxon>
        <taxon>Magnaporthiopsis</taxon>
    </lineage>
</organism>
<dbReference type="Proteomes" id="UP000011715">
    <property type="component" value="Unassembled WGS sequence"/>
</dbReference>
<evidence type="ECO:0000313" key="2">
    <source>
        <dbReference type="EnsemblFungi" id="MAPG_11804T0"/>
    </source>
</evidence>
<reference evidence="1" key="3">
    <citation type="submission" date="2011-03" db="EMBL/GenBank/DDBJ databases">
        <title>Annotation of Magnaporthe poae ATCC 64411.</title>
        <authorList>
            <person name="Ma L.-J."/>
            <person name="Dead R."/>
            <person name="Young S.K."/>
            <person name="Zeng Q."/>
            <person name="Gargeya S."/>
            <person name="Fitzgerald M."/>
            <person name="Haas B."/>
            <person name="Abouelleil A."/>
            <person name="Alvarado L."/>
            <person name="Arachchi H.M."/>
            <person name="Berlin A."/>
            <person name="Brown A."/>
            <person name="Chapman S.B."/>
            <person name="Chen Z."/>
            <person name="Dunbar C."/>
            <person name="Freedman E."/>
            <person name="Gearin G."/>
            <person name="Gellesch M."/>
            <person name="Goldberg J."/>
            <person name="Griggs A."/>
            <person name="Gujja S."/>
            <person name="Heiman D."/>
            <person name="Howarth C."/>
            <person name="Larson L."/>
            <person name="Lui A."/>
            <person name="MacDonald P.J.P."/>
            <person name="Mehta T."/>
            <person name="Montmayeur A."/>
            <person name="Murphy C."/>
            <person name="Neiman D."/>
            <person name="Pearson M."/>
            <person name="Priest M."/>
            <person name="Roberts A."/>
            <person name="Saif S."/>
            <person name="Shea T."/>
            <person name="Shenoy N."/>
            <person name="Sisk P."/>
            <person name="Stolte C."/>
            <person name="Sykes S."/>
            <person name="Yandava C."/>
            <person name="Wortman J."/>
            <person name="Nusbaum C."/>
            <person name="Birren B."/>
        </authorList>
    </citation>
    <scope>NUCLEOTIDE SEQUENCE</scope>
    <source>
        <strain evidence="1">ATCC 64411</strain>
    </source>
</reference>
<reference evidence="2" key="5">
    <citation type="submission" date="2015-06" db="UniProtKB">
        <authorList>
            <consortium name="EnsemblFungi"/>
        </authorList>
    </citation>
    <scope>IDENTIFICATION</scope>
    <source>
        <strain evidence="2">ATCC 64411</strain>
    </source>
</reference>
<protein>
    <submittedName>
        <fullName evidence="1 2">Uncharacterized protein</fullName>
    </submittedName>
</protein>